<reference evidence="1" key="1">
    <citation type="submission" date="2019-02" db="EMBL/GenBank/DDBJ databases">
        <authorList>
            <person name="Lutz S."/>
            <person name="Schori C."/>
            <person name="Ahrens C.H."/>
            <person name="Gueguen E."/>
        </authorList>
    </citation>
    <scope>NUCLEOTIDE SEQUENCE</scope>
    <source>
        <strain evidence="1">Psy35</strain>
    </source>
</reference>
<dbReference type="Proteomes" id="UP001163644">
    <property type="component" value="Chromosome"/>
</dbReference>
<dbReference type="EMBL" id="CP036495">
    <property type="protein sequence ID" value="UZA68048.1"/>
    <property type="molecule type" value="Genomic_DNA"/>
</dbReference>
<protein>
    <submittedName>
        <fullName evidence="1">DUF3298 domain-containing protein</fullName>
    </submittedName>
</protein>
<sequence>MQSTDYGLYLLIWKRMQLASLEGRLIAIVFGRIIDLRFIKFLSGFFPSGSEWHCWDLPSKLTAIGFYLSVLPVFLYCISGIEGFLSRQLTVGSDTFSLKVSNESYLEFESDGIKVSEIKYPAIKYILPNEFLARINEDVKFNVVRFLRPGLLQYDITHEIGIVSPQFISFRIHQYYYYQGAANGNASEFTYNIDPVNKKNIDFFDVFDVRRNAFLGIKTLLLKGVSNQCDSGVFPKTYDDASFVPRFFINKNAVDFVFSEYEVTPGYCGSFIVSIPFQDLQKYIRADGPLGSYVRPSGEWEAGGHFVKGIMSALEKH</sequence>
<dbReference type="AlphaFoldDB" id="A0AA46VU72"/>
<gene>
    <name evidence="1" type="ORF">EZZ81_07355</name>
</gene>
<name>A0AA46VU72_PSEVI</name>
<evidence type="ECO:0000313" key="2">
    <source>
        <dbReference type="Proteomes" id="UP001163644"/>
    </source>
</evidence>
<evidence type="ECO:0000313" key="1">
    <source>
        <dbReference type="EMBL" id="UZA68048.1"/>
    </source>
</evidence>
<organism evidence="1 2">
    <name type="scientific">Pseudomonas viridiflava</name>
    <name type="common">Phytomonas viridiflava</name>
    <dbReference type="NCBI Taxonomy" id="33069"/>
    <lineage>
        <taxon>Bacteria</taxon>
        <taxon>Pseudomonadati</taxon>
        <taxon>Pseudomonadota</taxon>
        <taxon>Gammaproteobacteria</taxon>
        <taxon>Pseudomonadales</taxon>
        <taxon>Pseudomonadaceae</taxon>
        <taxon>Pseudomonas</taxon>
    </lineage>
</organism>
<accession>A0AA46VU72</accession>
<proteinExistence type="predicted"/>
<dbReference type="Gene3D" id="3.90.640.20">
    <property type="entry name" value="Heat-shock cognate protein, ATPase"/>
    <property type="match status" value="1"/>
</dbReference>
<dbReference type="InterPro" id="IPR037126">
    <property type="entry name" value="PdaC/RsiV-like_sf"/>
</dbReference>